<evidence type="ECO:0000313" key="2">
    <source>
        <dbReference type="Proteomes" id="UP001470230"/>
    </source>
</evidence>
<evidence type="ECO:0000313" key="1">
    <source>
        <dbReference type="EMBL" id="KAK8891312.1"/>
    </source>
</evidence>
<comment type="caution">
    <text evidence="1">The sequence shown here is derived from an EMBL/GenBank/DDBJ whole genome shotgun (WGS) entry which is preliminary data.</text>
</comment>
<reference evidence="1 2" key="1">
    <citation type="submission" date="2024-04" db="EMBL/GenBank/DDBJ databases">
        <title>Tritrichomonas musculus Genome.</title>
        <authorList>
            <person name="Alves-Ferreira E."/>
            <person name="Grigg M."/>
            <person name="Lorenzi H."/>
            <person name="Galac M."/>
        </authorList>
    </citation>
    <scope>NUCLEOTIDE SEQUENCE [LARGE SCALE GENOMIC DNA]</scope>
    <source>
        <strain evidence="1 2">EAF2021</strain>
    </source>
</reference>
<protein>
    <submittedName>
        <fullName evidence="1">Uncharacterized protein</fullName>
    </submittedName>
</protein>
<organism evidence="1 2">
    <name type="scientific">Tritrichomonas musculus</name>
    <dbReference type="NCBI Taxonomy" id="1915356"/>
    <lineage>
        <taxon>Eukaryota</taxon>
        <taxon>Metamonada</taxon>
        <taxon>Parabasalia</taxon>
        <taxon>Tritrichomonadida</taxon>
        <taxon>Tritrichomonadidae</taxon>
        <taxon>Tritrichomonas</taxon>
    </lineage>
</organism>
<name>A0ABR2KKA8_9EUKA</name>
<gene>
    <name evidence="1" type="ORF">M9Y10_028520</name>
</gene>
<proteinExistence type="predicted"/>
<dbReference type="Proteomes" id="UP001470230">
    <property type="component" value="Unassembled WGS sequence"/>
</dbReference>
<dbReference type="EMBL" id="JAPFFF010000004">
    <property type="protein sequence ID" value="KAK8891312.1"/>
    <property type="molecule type" value="Genomic_DNA"/>
</dbReference>
<sequence length="84" mass="9643">MLTRLSKQKDSTKEEIIYKSVETQADTQEQNFTASELAQCEQDEKVPWDSPSMQAPLCSWSSFPLEPSQTLKVLVDFFTPQEQI</sequence>
<accession>A0ABR2KKA8</accession>
<keyword evidence="2" id="KW-1185">Reference proteome</keyword>